<sequence>MSYEPKPRTSSKPSNKSVNARGAEGRGERTWTNWRLRDLVEQVIACNRNGLSPLDVRAVKPLEYLKVKLLVPTEPHHVRLRMPDPLTSEKVQYYGLDRKRAEKLRPQDLRAWKDRRPSSDELDEMVENLTGRVFYRQRRD</sequence>
<evidence type="ECO:0000256" key="1">
    <source>
        <dbReference type="SAM" id="MobiDB-lite"/>
    </source>
</evidence>
<keyword evidence="3" id="KW-1185">Reference proteome</keyword>
<accession>A0ABQ1PYN8</accession>
<dbReference type="EMBL" id="BMCK01000001">
    <property type="protein sequence ID" value="GGD06723.1"/>
    <property type="molecule type" value="Genomic_DNA"/>
</dbReference>
<dbReference type="Proteomes" id="UP000630594">
    <property type="component" value="Unassembled WGS sequence"/>
</dbReference>
<protein>
    <submittedName>
        <fullName evidence="2">Uncharacterized protein</fullName>
    </submittedName>
</protein>
<feature type="region of interest" description="Disordered" evidence="1">
    <location>
        <begin position="1"/>
        <end position="27"/>
    </location>
</feature>
<evidence type="ECO:0000313" key="2">
    <source>
        <dbReference type="EMBL" id="GGD06723.1"/>
    </source>
</evidence>
<proteinExistence type="predicted"/>
<comment type="caution">
    <text evidence="2">The sequence shown here is derived from an EMBL/GenBank/DDBJ whole genome shotgun (WGS) entry which is preliminary data.</text>
</comment>
<gene>
    <name evidence="2" type="ORF">GCM10007231_01860</name>
</gene>
<name>A0ABQ1PYN8_9ACTN</name>
<organism evidence="2 3">
    <name type="scientific">Nocardioides daphniae</name>
    <dbReference type="NCBI Taxonomy" id="402297"/>
    <lineage>
        <taxon>Bacteria</taxon>
        <taxon>Bacillati</taxon>
        <taxon>Actinomycetota</taxon>
        <taxon>Actinomycetes</taxon>
        <taxon>Propionibacteriales</taxon>
        <taxon>Nocardioidaceae</taxon>
        <taxon>Nocardioides</taxon>
    </lineage>
</organism>
<feature type="compositionally biased region" description="Polar residues" evidence="1">
    <location>
        <begin position="8"/>
        <end position="18"/>
    </location>
</feature>
<evidence type="ECO:0000313" key="3">
    <source>
        <dbReference type="Proteomes" id="UP000630594"/>
    </source>
</evidence>
<reference evidence="3" key="1">
    <citation type="journal article" date="2019" name="Int. J. Syst. Evol. Microbiol.">
        <title>The Global Catalogue of Microorganisms (GCM) 10K type strain sequencing project: providing services to taxonomists for standard genome sequencing and annotation.</title>
        <authorList>
            <consortium name="The Broad Institute Genomics Platform"/>
            <consortium name="The Broad Institute Genome Sequencing Center for Infectious Disease"/>
            <person name="Wu L."/>
            <person name="Ma J."/>
        </authorList>
    </citation>
    <scope>NUCLEOTIDE SEQUENCE [LARGE SCALE GENOMIC DNA]</scope>
    <source>
        <strain evidence="3">CCM 7403</strain>
    </source>
</reference>